<sequence>MRIVFMCGPVPVPVLERGAYARADAAGVNVRMAIQPVGGVHRRRRDRAPVGSGDGNAGQAPLNRRQRKSRWKPAAFSERAWS</sequence>
<accession>A0A2S7A6U2</accession>
<name>A0A2S7A6U2_9XANT</name>
<dbReference type="AlphaFoldDB" id="A0A2S7A6U2"/>
<organism evidence="2 3">
    <name type="scientific">Xanthomonas arboricola pv. guizotiae</name>
    <dbReference type="NCBI Taxonomy" id="487867"/>
    <lineage>
        <taxon>Bacteria</taxon>
        <taxon>Pseudomonadati</taxon>
        <taxon>Pseudomonadota</taxon>
        <taxon>Gammaproteobacteria</taxon>
        <taxon>Lysobacterales</taxon>
        <taxon>Lysobacteraceae</taxon>
        <taxon>Xanthomonas</taxon>
    </lineage>
</organism>
<evidence type="ECO:0000256" key="1">
    <source>
        <dbReference type="SAM" id="MobiDB-lite"/>
    </source>
</evidence>
<evidence type="ECO:0000313" key="3">
    <source>
        <dbReference type="Proteomes" id="UP000238049"/>
    </source>
</evidence>
<comment type="caution">
    <text evidence="2">The sequence shown here is derived from an EMBL/GenBank/DDBJ whole genome shotgun (WGS) entry which is preliminary data.</text>
</comment>
<proteinExistence type="predicted"/>
<dbReference type="Proteomes" id="UP000238049">
    <property type="component" value="Unassembled WGS sequence"/>
</dbReference>
<feature type="region of interest" description="Disordered" evidence="1">
    <location>
        <begin position="39"/>
        <end position="82"/>
    </location>
</feature>
<evidence type="ECO:0000313" key="2">
    <source>
        <dbReference type="EMBL" id="PPU03921.1"/>
    </source>
</evidence>
<dbReference type="EMBL" id="MDSL01000003">
    <property type="protein sequence ID" value="PPU03921.1"/>
    <property type="molecule type" value="Genomic_DNA"/>
</dbReference>
<gene>
    <name evidence="2" type="ORF">XarbCFBP7409_01885</name>
</gene>
<reference evidence="2 3" key="1">
    <citation type="submission" date="2016-08" db="EMBL/GenBank/DDBJ databases">
        <title>Evolution of the type three secretion system and type three effector repertoires in Xanthomonas.</title>
        <authorList>
            <person name="Merda D."/>
            <person name="Briand M."/>
            <person name="Bosis E."/>
            <person name="Rousseau C."/>
            <person name="Portier P."/>
            <person name="Jacques M.-A."/>
            <person name="Fischer-Le Saux M."/>
        </authorList>
    </citation>
    <scope>NUCLEOTIDE SEQUENCE [LARGE SCALE GENOMIC DNA]</scope>
    <source>
        <strain evidence="2 3">CFBP 7409</strain>
    </source>
</reference>
<protein>
    <submittedName>
        <fullName evidence="2">Uncharacterized protein</fullName>
    </submittedName>
</protein>